<evidence type="ECO:0000256" key="2">
    <source>
        <dbReference type="ARBA" id="ARBA00022692"/>
    </source>
</evidence>
<keyword evidence="3 5" id="KW-1133">Transmembrane helix</keyword>
<dbReference type="AlphaFoldDB" id="A0A1V9X8Q2"/>
<dbReference type="GO" id="GO:0006685">
    <property type="term" value="P:sphingomyelin catabolic process"/>
    <property type="evidence" value="ECO:0007669"/>
    <property type="project" value="TreeGrafter"/>
</dbReference>
<keyword evidence="7" id="KW-1185">Reference proteome</keyword>
<evidence type="ECO:0000256" key="3">
    <source>
        <dbReference type="ARBA" id="ARBA00022989"/>
    </source>
</evidence>
<gene>
    <name evidence="6" type="ORF">BIW11_12054</name>
</gene>
<dbReference type="InParanoid" id="A0A1V9X8Q2"/>
<dbReference type="GO" id="GO:0050290">
    <property type="term" value="F:sphingomyelin phosphodiesterase D activity"/>
    <property type="evidence" value="ECO:0007669"/>
    <property type="project" value="InterPro"/>
</dbReference>
<dbReference type="Proteomes" id="UP000192247">
    <property type="component" value="Unassembled WGS sequence"/>
</dbReference>
<evidence type="ECO:0000313" key="7">
    <source>
        <dbReference type="Proteomes" id="UP000192247"/>
    </source>
</evidence>
<dbReference type="InterPro" id="IPR024129">
    <property type="entry name" value="Sphingomy_SMPD4"/>
</dbReference>
<dbReference type="PANTHER" id="PTHR12988:SF6">
    <property type="entry name" value="SPHINGOMYELIN PHOSPHODIESTERASE 4"/>
    <property type="match status" value="1"/>
</dbReference>
<feature type="transmembrane region" description="Helical" evidence="5">
    <location>
        <begin position="646"/>
        <end position="667"/>
    </location>
</feature>
<keyword evidence="4 5" id="KW-0472">Membrane</keyword>
<dbReference type="STRING" id="418985.A0A1V9X8Q2"/>
<reference evidence="6 7" key="1">
    <citation type="journal article" date="2017" name="Gigascience">
        <title>Draft genome of the honey bee ectoparasitic mite, Tropilaelaps mercedesae, is shaped by the parasitic life history.</title>
        <authorList>
            <person name="Dong X."/>
            <person name="Armstrong S.D."/>
            <person name="Xia D."/>
            <person name="Makepeace B.L."/>
            <person name="Darby A.C."/>
            <person name="Kadowaki T."/>
        </authorList>
    </citation>
    <scope>NUCLEOTIDE SEQUENCE [LARGE SCALE GENOMIC DNA]</scope>
    <source>
        <strain evidence="6">Wuxi-XJTLU</strain>
    </source>
</reference>
<comment type="subcellular location">
    <subcellularLocation>
        <location evidence="1">Membrane</location>
        <topology evidence="1">Single-pass membrane protein</topology>
    </subcellularLocation>
</comment>
<evidence type="ECO:0000256" key="4">
    <source>
        <dbReference type="ARBA" id="ARBA00023136"/>
    </source>
</evidence>
<protein>
    <submittedName>
        <fullName evidence="6">Sphingomyelin phosphodiesterase 4-like</fullName>
    </submittedName>
</protein>
<proteinExistence type="predicted"/>
<dbReference type="PANTHER" id="PTHR12988">
    <property type="entry name" value="SPHINGOMYELIN PHOSPHODIESTERASE 4"/>
    <property type="match status" value="1"/>
</dbReference>
<dbReference type="GO" id="GO:0046513">
    <property type="term" value="P:ceramide biosynthetic process"/>
    <property type="evidence" value="ECO:0007669"/>
    <property type="project" value="TreeGrafter"/>
</dbReference>
<accession>A0A1V9X8Q2</accession>
<feature type="transmembrane region" description="Helical" evidence="5">
    <location>
        <begin position="673"/>
        <end position="692"/>
    </location>
</feature>
<dbReference type="FunCoup" id="A0A1V9X8Q2">
    <property type="interactions" value="1404"/>
</dbReference>
<dbReference type="OrthoDB" id="10251508at2759"/>
<comment type="caution">
    <text evidence="6">The sequence shown here is derived from an EMBL/GenBank/DDBJ whole genome shotgun (WGS) entry which is preliminary data.</text>
</comment>
<dbReference type="EMBL" id="MNPL01019895">
    <property type="protein sequence ID" value="OQR69786.1"/>
    <property type="molecule type" value="Genomic_DNA"/>
</dbReference>
<feature type="transmembrane region" description="Helical" evidence="5">
    <location>
        <begin position="594"/>
        <end position="616"/>
    </location>
</feature>
<keyword evidence="2 5" id="KW-0812">Transmembrane</keyword>
<organism evidence="6 7">
    <name type="scientific">Tropilaelaps mercedesae</name>
    <dbReference type="NCBI Taxonomy" id="418985"/>
    <lineage>
        <taxon>Eukaryota</taxon>
        <taxon>Metazoa</taxon>
        <taxon>Ecdysozoa</taxon>
        <taxon>Arthropoda</taxon>
        <taxon>Chelicerata</taxon>
        <taxon>Arachnida</taxon>
        <taxon>Acari</taxon>
        <taxon>Parasitiformes</taxon>
        <taxon>Mesostigmata</taxon>
        <taxon>Gamasina</taxon>
        <taxon>Dermanyssoidea</taxon>
        <taxon>Laelapidae</taxon>
        <taxon>Tropilaelaps</taxon>
    </lineage>
</organism>
<dbReference type="GO" id="GO:0016020">
    <property type="term" value="C:membrane"/>
    <property type="evidence" value="ECO:0007669"/>
    <property type="project" value="UniProtKB-SubCell"/>
</dbReference>
<dbReference type="Pfam" id="PF14724">
    <property type="entry name" value="mit_SMPDase"/>
    <property type="match status" value="2"/>
</dbReference>
<evidence type="ECO:0000256" key="5">
    <source>
        <dbReference type="SAM" id="Phobius"/>
    </source>
</evidence>
<evidence type="ECO:0000313" key="6">
    <source>
        <dbReference type="EMBL" id="OQR69786.1"/>
    </source>
</evidence>
<name>A0A1V9X8Q2_9ACAR</name>
<dbReference type="GO" id="GO:0046475">
    <property type="term" value="P:glycerophospholipid catabolic process"/>
    <property type="evidence" value="ECO:0007669"/>
    <property type="project" value="TreeGrafter"/>
</dbReference>
<evidence type="ECO:0000256" key="1">
    <source>
        <dbReference type="ARBA" id="ARBA00004167"/>
    </source>
</evidence>
<sequence length="701" mass="81105">MYSFRKVGDGLSPGPTYSFQNDPFIILREQNIFQKCELLTAHLNAHSAKDLQAYYSHIIDNLFETNLCAIGDRNTPGEFVALVNLLSPKGPVFQLVDKLTAQMTSPRILLALTRLPTGLVEQLVSTNASHFLLHKMSLDGHYLQVNPLEYFLFQFLGHLIEPRMAEIKMDINNWPVVVYFTLFDRYLAHLLDVGDQGGCQTTILQTLGSRFHPCGRPVGRGHHCLLKKDTLLNGSHLSMNSNSSLLLSTSNRSTTFMNILSELWFASPPPGENQQLQRAMCILVKKLHSCGHFESSTGGLLRRRMYKFMRIALTAWPLDFSFRLPLEVWLAFIQPWRYANGENPSGIYGEVLNPDRYRIFIDQHLLFYTQFLLMTLERISVLDLSLPPNVVLISRICKVFSQERLMATILSRESRPDVLQHSISEFDHPNFQHVRSDQWRAKARELIRSLRHSQIKVEARIEALKRTLREKAWWAKLWDSMQGIAEPNLNADERTLDKLQMSINKLSYIFQVEISDIDISVADDLRDASFESTLSVGPQRYLFDLRYLGVPEKQPPRPNEIEWLIPVLHEWSIRLNVRFGERLKRLYQRRNIDWVAYLLIALIQAFILPPSSYVEIRKERDFLSPRRHVEIDYPARFYLRPLARKSVYYLAAGLPVLFYCFATVFGLKLILTVLLIVVLCLLTIEKLCVAFYPNRDDDSFQ</sequence>